<dbReference type="GeneID" id="93586124"/>
<comment type="caution">
    <text evidence="1">The sequence shown here is derived from an EMBL/GenBank/DDBJ whole genome shotgun (WGS) entry which is preliminary data.</text>
</comment>
<keyword evidence="2" id="KW-1185">Reference proteome</keyword>
<name>A0A437A2X3_ARTFL</name>
<proteinExistence type="predicted"/>
<dbReference type="OrthoDB" id="5372838at2759"/>
<evidence type="ECO:0000313" key="1">
    <source>
        <dbReference type="EMBL" id="RVD85492.1"/>
    </source>
</evidence>
<gene>
    <name evidence="1" type="ORF">DFL_003813</name>
</gene>
<accession>A0A437A2X3</accession>
<sequence>MCVIKYRFEGCRRIGPEGDHVYVVFKHTCSNWDDPRCNYFQTHQIFSRKFPCPLCLHQILFRLQLEQDRLEKAPPGTKVELNYRKCPVFYDTNNPKGEMPPGEADKKRALAQERRKQRIVAFEAAGILDAGGSIPLDDLENVMNGLQTLAITQESEKATRVPHIDT</sequence>
<dbReference type="EMBL" id="SAEB01000006">
    <property type="protein sequence ID" value="RVD85492.1"/>
    <property type="molecule type" value="Genomic_DNA"/>
</dbReference>
<evidence type="ECO:0000313" key="2">
    <source>
        <dbReference type="Proteomes" id="UP000283090"/>
    </source>
</evidence>
<dbReference type="AlphaFoldDB" id="A0A437A2X3"/>
<organism evidence="1 2">
    <name type="scientific">Arthrobotrys flagrans</name>
    <name type="common">Nematode-trapping fungus</name>
    <name type="synonym">Trichothecium flagrans</name>
    <dbReference type="NCBI Taxonomy" id="97331"/>
    <lineage>
        <taxon>Eukaryota</taxon>
        <taxon>Fungi</taxon>
        <taxon>Dikarya</taxon>
        <taxon>Ascomycota</taxon>
        <taxon>Pezizomycotina</taxon>
        <taxon>Orbiliomycetes</taxon>
        <taxon>Orbiliales</taxon>
        <taxon>Orbiliaceae</taxon>
        <taxon>Arthrobotrys</taxon>
    </lineage>
</organism>
<dbReference type="RefSeq" id="XP_067491036.1">
    <property type="nucleotide sequence ID" value="XM_067632804.1"/>
</dbReference>
<reference evidence="1 2" key="1">
    <citation type="submission" date="2019-01" db="EMBL/GenBank/DDBJ databases">
        <title>Intercellular communication is required for trap formation in the nematode-trapping fungus Duddingtonia flagrans.</title>
        <authorList>
            <person name="Youssar L."/>
            <person name="Wernet V."/>
            <person name="Hensel N."/>
            <person name="Hildebrandt H.-G."/>
            <person name="Fischer R."/>
        </authorList>
    </citation>
    <scope>NUCLEOTIDE SEQUENCE [LARGE SCALE GENOMIC DNA]</scope>
    <source>
        <strain evidence="1 2">CBS H-5679</strain>
    </source>
</reference>
<dbReference type="VEuPathDB" id="FungiDB:DFL_003813"/>
<protein>
    <submittedName>
        <fullName evidence="1">Uncharacterized protein</fullName>
    </submittedName>
</protein>
<dbReference type="Proteomes" id="UP000283090">
    <property type="component" value="Unassembled WGS sequence"/>
</dbReference>